<dbReference type="Gene3D" id="3.30.70.2860">
    <property type="match status" value="1"/>
</dbReference>
<proteinExistence type="inferred from homology"/>
<dbReference type="NCBIfam" id="TIGR00200">
    <property type="entry name" value="cinA_nterm"/>
    <property type="match status" value="1"/>
</dbReference>
<dbReference type="Pfam" id="PF18146">
    <property type="entry name" value="CinA_KH"/>
    <property type="match status" value="1"/>
</dbReference>
<dbReference type="SUPFAM" id="SSF142433">
    <property type="entry name" value="CinA-like"/>
    <property type="match status" value="1"/>
</dbReference>
<accession>A0A2P6MFZ0</accession>
<dbReference type="SUPFAM" id="SSF53218">
    <property type="entry name" value="Molybdenum cofactor biosynthesis proteins"/>
    <property type="match status" value="1"/>
</dbReference>
<gene>
    <name evidence="1" type="primary">cinA</name>
    <name evidence="3" type="ORF">C6I21_10205</name>
</gene>
<sequence>MNAEIIAVGSELLLGQIDNTNASYLSTRLADIGINVYFHQAVGDNQDRIQEALKNASSRSDAVIITGGLGPTQDDVTREACGAFLGLDVILDNGAEAHVRQYFEQSGREVTEANLKQANTLEGAEVFPNDNGLACGTAVEKDGVYYVLLPGPPKEMKRMADSYALPYLAAKRPEEAVITSRLLRFYAIGESSLAEKLESILSRQSNPTIAPLAQEGEVMLRLTARSSSGEENIRLLDAAAEEILEKAGDYCYGEGEEELDERTAALMRELNLSVSAAESLTGGAFADRMTTFAGASMIFPGGVVCYGNEAKMNAVGVSEETLKNDGAVSRACAVEMAEGAKERFGSDYGISFTGAAGPDPLEGYEPGEMFIGFAGPDFSTAEFVRVGGSRSSIRMQAVKRGLYMLYNELRNRKGG</sequence>
<dbReference type="PIRSF" id="PIRSF006728">
    <property type="entry name" value="CinA"/>
    <property type="match status" value="1"/>
</dbReference>
<dbReference type="Pfam" id="PF02464">
    <property type="entry name" value="CinA"/>
    <property type="match status" value="1"/>
</dbReference>
<dbReference type="Pfam" id="PF00994">
    <property type="entry name" value="MoCF_biosynth"/>
    <property type="match status" value="1"/>
</dbReference>
<dbReference type="Proteomes" id="UP000243650">
    <property type="component" value="Unassembled WGS sequence"/>
</dbReference>
<keyword evidence="4" id="KW-1185">Reference proteome</keyword>
<dbReference type="InterPro" id="IPR001453">
    <property type="entry name" value="MoaB/Mog_dom"/>
</dbReference>
<dbReference type="SMART" id="SM00852">
    <property type="entry name" value="MoCF_biosynth"/>
    <property type="match status" value="1"/>
</dbReference>
<dbReference type="InterPro" id="IPR008135">
    <property type="entry name" value="Competence-induced_CinA"/>
</dbReference>
<dbReference type="InterPro" id="IPR036425">
    <property type="entry name" value="MoaB/Mog-like_dom_sf"/>
</dbReference>
<evidence type="ECO:0000259" key="2">
    <source>
        <dbReference type="SMART" id="SM00852"/>
    </source>
</evidence>
<dbReference type="Gene3D" id="3.90.950.20">
    <property type="entry name" value="CinA-like"/>
    <property type="match status" value="1"/>
</dbReference>
<dbReference type="InterPro" id="IPR041424">
    <property type="entry name" value="CinA_KH"/>
</dbReference>
<feature type="domain" description="MoaB/Mog" evidence="2">
    <location>
        <begin position="4"/>
        <end position="170"/>
    </location>
</feature>
<dbReference type="CDD" id="cd00885">
    <property type="entry name" value="cinA"/>
    <property type="match status" value="1"/>
</dbReference>
<evidence type="ECO:0000313" key="4">
    <source>
        <dbReference type="Proteomes" id="UP000243650"/>
    </source>
</evidence>
<dbReference type="AlphaFoldDB" id="A0A2P6MFZ0"/>
<dbReference type="NCBIfam" id="TIGR00199">
    <property type="entry name" value="PncC_domain"/>
    <property type="match status" value="1"/>
</dbReference>
<dbReference type="InterPro" id="IPR036653">
    <property type="entry name" value="CinA-like_C"/>
</dbReference>
<comment type="caution">
    <text evidence="3">The sequence shown here is derived from an EMBL/GenBank/DDBJ whole genome shotgun (WGS) entry which is preliminary data.</text>
</comment>
<dbReference type="EMBL" id="PVNS01000009">
    <property type="protein sequence ID" value="PRO65171.1"/>
    <property type="molecule type" value="Genomic_DNA"/>
</dbReference>
<dbReference type="PANTHER" id="PTHR13939">
    <property type="entry name" value="NICOTINAMIDE-NUCLEOTIDE AMIDOHYDROLASE PNCC"/>
    <property type="match status" value="1"/>
</dbReference>
<dbReference type="OrthoDB" id="9801454at2"/>
<organism evidence="3 4">
    <name type="scientific">Alkalicoccus urumqiensis</name>
    <name type="common">Bacillus urumqiensis</name>
    <dbReference type="NCBI Taxonomy" id="1548213"/>
    <lineage>
        <taxon>Bacteria</taxon>
        <taxon>Bacillati</taxon>
        <taxon>Bacillota</taxon>
        <taxon>Bacilli</taxon>
        <taxon>Bacillales</taxon>
        <taxon>Bacillaceae</taxon>
        <taxon>Alkalicoccus</taxon>
    </lineage>
</organism>
<evidence type="ECO:0000256" key="1">
    <source>
        <dbReference type="HAMAP-Rule" id="MF_00226"/>
    </source>
</evidence>
<dbReference type="InterPro" id="IPR050101">
    <property type="entry name" value="CinA"/>
</dbReference>
<name>A0A2P6MFZ0_ALKUR</name>
<dbReference type="HAMAP" id="MF_00226_B">
    <property type="entry name" value="CinA_B"/>
    <property type="match status" value="1"/>
</dbReference>
<dbReference type="NCBIfam" id="TIGR00177">
    <property type="entry name" value="molyb_syn"/>
    <property type="match status" value="1"/>
</dbReference>
<comment type="similarity">
    <text evidence="1">Belongs to the CinA family.</text>
</comment>
<dbReference type="InterPro" id="IPR008136">
    <property type="entry name" value="CinA_C"/>
</dbReference>
<dbReference type="NCBIfam" id="NF001813">
    <property type="entry name" value="PRK00549.1"/>
    <property type="match status" value="1"/>
</dbReference>
<reference evidence="3 4" key="1">
    <citation type="submission" date="2018-03" db="EMBL/GenBank/DDBJ databases">
        <title>Bacillus urumqiensis sp. nov., a moderately haloalkaliphilic bacterium isolated from a salt lake.</title>
        <authorList>
            <person name="Zhao B."/>
            <person name="Liao Z."/>
        </authorList>
    </citation>
    <scope>NUCLEOTIDE SEQUENCE [LARGE SCALE GENOMIC DNA]</scope>
    <source>
        <strain evidence="3 4">BZ-SZ-XJ18</strain>
    </source>
</reference>
<dbReference type="PANTHER" id="PTHR13939:SF0">
    <property type="entry name" value="NMN AMIDOHYDROLASE-LIKE PROTEIN YFAY"/>
    <property type="match status" value="1"/>
</dbReference>
<protein>
    <recommendedName>
        <fullName evidence="1">Putative competence-damage inducible protein</fullName>
    </recommendedName>
</protein>
<dbReference type="Gene3D" id="3.40.980.10">
    <property type="entry name" value="MoaB/Mog-like domain"/>
    <property type="match status" value="1"/>
</dbReference>
<evidence type="ECO:0000313" key="3">
    <source>
        <dbReference type="EMBL" id="PRO65171.1"/>
    </source>
</evidence>
<dbReference type="RefSeq" id="WP_105959371.1">
    <property type="nucleotide sequence ID" value="NZ_PVNS01000009.1"/>
</dbReference>